<evidence type="ECO:0000313" key="4">
    <source>
        <dbReference type="Proteomes" id="UP000317318"/>
    </source>
</evidence>
<evidence type="ECO:0000259" key="2">
    <source>
        <dbReference type="Pfam" id="PF07596"/>
    </source>
</evidence>
<accession>A0A517QX18</accession>
<feature type="transmembrane region" description="Helical" evidence="1">
    <location>
        <begin position="20"/>
        <end position="42"/>
    </location>
</feature>
<gene>
    <name evidence="3" type="ORF">Pan189_05360</name>
</gene>
<protein>
    <recommendedName>
        <fullName evidence="2">DUF1559 domain-containing protein</fullName>
    </recommendedName>
</protein>
<name>A0A517QX18_9PLAN</name>
<organism evidence="3 4">
    <name type="scientific">Stratiformator vulcanicus</name>
    <dbReference type="NCBI Taxonomy" id="2527980"/>
    <lineage>
        <taxon>Bacteria</taxon>
        <taxon>Pseudomonadati</taxon>
        <taxon>Planctomycetota</taxon>
        <taxon>Planctomycetia</taxon>
        <taxon>Planctomycetales</taxon>
        <taxon>Planctomycetaceae</taxon>
        <taxon>Stratiformator</taxon>
    </lineage>
</organism>
<dbReference type="OrthoDB" id="285651at2"/>
<dbReference type="InterPro" id="IPR011453">
    <property type="entry name" value="DUF1559"/>
</dbReference>
<dbReference type="RefSeq" id="WP_145362402.1">
    <property type="nucleotide sequence ID" value="NZ_CP036268.1"/>
</dbReference>
<dbReference type="PANTHER" id="PTHR30093">
    <property type="entry name" value="GENERAL SECRETION PATHWAY PROTEIN G"/>
    <property type="match status" value="1"/>
</dbReference>
<evidence type="ECO:0000256" key="1">
    <source>
        <dbReference type="SAM" id="Phobius"/>
    </source>
</evidence>
<dbReference type="Pfam" id="PF07596">
    <property type="entry name" value="SBP_bac_10"/>
    <property type="match status" value="1"/>
</dbReference>
<proteinExistence type="predicted"/>
<dbReference type="SUPFAM" id="SSF54523">
    <property type="entry name" value="Pili subunits"/>
    <property type="match status" value="1"/>
</dbReference>
<keyword evidence="1" id="KW-0472">Membrane</keyword>
<dbReference type="InterPro" id="IPR045584">
    <property type="entry name" value="Pilin-like"/>
</dbReference>
<keyword evidence="4" id="KW-1185">Reference proteome</keyword>
<dbReference type="KEGG" id="svp:Pan189_05360"/>
<dbReference type="Proteomes" id="UP000317318">
    <property type="component" value="Chromosome"/>
</dbReference>
<dbReference type="AlphaFoldDB" id="A0A517QX18"/>
<feature type="domain" description="DUF1559" evidence="2">
    <location>
        <begin position="47"/>
        <end position="188"/>
    </location>
</feature>
<sequence length="260" mass="29403">MADDLDVQYAEPVEPTRRQIVKYWLVAFGGLAILVLLSLPNLGTPMEVSRRSACKNNLKRIAIALHNYHDKWDSLPPAVTYGPDGKPRHSWRVLILPHLVENAEFDYRFDEPWDGPHNRKLHSTKFNFYRCPSDAHAYPDENQEVHTSYFAVTGPDTMFPQRGVVSLRDVPDGASNTIMIVERSNSGIHWMKPTDLTFDEARLPGDPLESIGTRSEHVPGKSWAPCALADGSVHFIGDHLEPETLRRLILRNDGEIVGEF</sequence>
<reference evidence="3 4" key="1">
    <citation type="submission" date="2019-02" db="EMBL/GenBank/DDBJ databases">
        <title>Deep-cultivation of Planctomycetes and their phenomic and genomic characterization uncovers novel biology.</title>
        <authorList>
            <person name="Wiegand S."/>
            <person name="Jogler M."/>
            <person name="Boedeker C."/>
            <person name="Pinto D."/>
            <person name="Vollmers J."/>
            <person name="Rivas-Marin E."/>
            <person name="Kohn T."/>
            <person name="Peeters S.H."/>
            <person name="Heuer A."/>
            <person name="Rast P."/>
            <person name="Oberbeckmann S."/>
            <person name="Bunk B."/>
            <person name="Jeske O."/>
            <person name="Meyerdierks A."/>
            <person name="Storesund J.E."/>
            <person name="Kallscheuer N."/>
            <person name="Luecker S."/>
            <person name="Lage O.M."/>
            <person name="Pohl T."/>
            <person name="Merkel B.J."/>
            <person name="Hornburger P."/>
            <person name="Mueller R.-W."/>
            <person name="Bruemmer F."/>
            <person name="Labrenz M."/>
            <person name="Spormann A.M."/>
            <person name="Op den Camp H."/>
            <person name="Overmann J."/>
            <person name="Amann R."/>
            <person name="Jetten M.S.M."/>
            <person name="Mascher T."/>
            <person name="Medema M.H."/>
            <person name="Devos D.P."/>
            <person name="Kaster A.-K."/>
            <person name="Ovreas L."/>
            <person name="Rohde M."/>
            <person name="Galperin M.Y."/>
            <person name="Jogler C."/>
        </authorList>
    </citation>
    <scope>NUCLEOTIDE SEQUENCE [LARGE SCALE GENOMIC DNA]</scope>
    <source>
        <strain evidence="3 4">Pan189</strain>
    </source>
</reference>
<dbReference type="PANTHER" id="PTHR30093:SF2">
    <property type="entry name" value="TYPE II SECRETION SYSTEM PROTEIN H"/>
    <property type="match status" value="1"/>
</dbReference>
<dbReference type="EMBL" id="CP036268">
    <property type="protein sequence ID" value="QDT36181.1"/>
    <property type="molecule type" value="Genomic_DNA"/>
</dbReference>
<keyword evidence="1" id="KW-1133">Transmembrane helix</keyword>
<keyword evidence="1" id="KW-0812">Transmembrane</keyword>
<evidence type="ECO:0000313" key="3">
    <source>
        <dbReference type="EMBL" id="QDT36181.1"/>
    </source>
</evidence>